<dbReference type="PANTHER" id="PTHR30537:SF1">
    <property type="entry name" value="HTH-TYPE TRANSCRIPTIONAL REGULATOR PGRR"/>
    <property type="match status" value="1"/>
</dbReference>
<sequence length="301" mass="32282">MHKTGLVDLQVLLAVARRQSFRAAALELEMSTSAVSSAVAGLEARLGVRLLHRTTRSLALTDAGRHFIGQIAPAVQQIADAEAAIKDQRLTPSGTLRINSSLGAALMAYAPLLGEFSRRHPGVVLDIVTQGKMVDIVAEGFDAGLRPSHLVPRDMVRVPITDAVPLTIVGSPGYLSHWPQPRQVADLQRHRCIRNRLPDGALSPWQLLAQGQPVEIDVPGNQVFDAPHLMREAALCGLGLAQLAHWYVADDIARGTLVAVLDAHAPRLPGLCLYYAGHRHVPAALRALVDLVHEVRAGGAA</sequence>
<dbReference type="AlphaFoldDB" id="A0A7X0U939"/>
<dbReference type="InterPro" id="IPR000847">
    <property type="entry name" value="LysR_HTH_N"/>
</dbReference>
<keyword evidence="4" id="KW-0804">Transcription</keyword>
<dbReference type="GO" id="GO:0003700">
    <property type="term" value="F:DNA-binding transcription factor activity"/>
    <property type="evidence" value="ECO:0007669"/>
    <property type="project" value="InterPro"/>
</dbReference>
<reference evidence="6 7" key="1">
    <citation type="submission" date="2020-08" db="EMBL/GenBank/DDBJ databases">
        <title>Functional genomics of gut bacteria from endangered species of beetles.</title>
        <authorList>
            <person name="Carlos-Shanley C."/>
        </authorList>
    </citation>
    <scope>NUCLEOTIDE SEQUENCE [LARGE SCALE GENOMIC DNA]</scope>
    <source>
        <strain evidence="6 7">S00198</strain>
    </source>
</reference>
<dbReference type="InterPro" id="IPR036390">
    <property type="entry name" value="WH_DNA-bd_sf"/>
</dbReference>
<dbReference type="FunFam" id="1.10.10.10:FF:000001">
    <property type="entry name" value="LysR family transcriptional regulator"/>
    <property type="match status" value="1"/>
</dbReference>
<gene>
    <name evidence="6" type="ORF">HNP48_002458</name>
</gene>
<name>A0A7X0U939_9BURK</name>
<dbReference type="Pfam" id="PF00126">
    <property type="entry name" value="HTH_1"/>
    <property type="match status" value="1"/>
</dbReference>
<organism evidence="6 7">
    <name type="scientific">Acidovorax soli</name>
    <dbReference type="NCBI Taxonomy" id="592050"/>
    <lineage>
        <taxon>Bacteria</taxon>
        <taxon>Pseudomonadati</taxon>
        <taxon>Pseudomonadota</taxon>
        <taxon>Betaproteobacteria</taxon>
        <taxon>Burkholderiales</taxon>
        <taxon>Comamonadaceae</taxon>
        <taxon>Acidovorax</taxon>
    </lineage>
</organism>
<protein>
    <submittedName>
        <fullName evidence="6">DNA-binding transcriptional LysR family regulator</fullName>
    </submittedName>
</protein>
<dbReference type="Pfam" id="PF03466">
    <property type="entry name" value="LysR_substrate"/>
    <property type="match status" value="1"/>
</dbReference>
<evidence type="ECO:0000313" key="6">
    <source>
        <dbReference type="EMBL" id="MBB6559786.1"/>
    </source>
</evidence>
<dbReference type="Gene3D" id="3.40.190.290">
    <property type="match status" value="1"/>
</dbReference>
<keyword evidence="3 6" id="KW-0238">DNA-binding</keyword>
<evidence type="ECO:0000256" key="3">
    <source>
        <dbReference type="ARBA" id="ARBA00023125"/>
    </source>
</evidence>
<dbReference type="SUPFAM" id="SSF53850">
    <property type="entry name" value="Periplasmic binding protein-like II"/>
    <property type="match status" value="1"/>
</dbReference>
<dbReference type="InterPro" id="IPR005119">
    <property type="entry name" value="LysR_subst-bd"/>
</dbReference>
<keyword evidence="2" id="KW-0805">Transcription regulation</keyword>
<dbReference type="Gene3D" id="1.10.10.10">
    <property type="entry name" value="Winged helix-like DNA-binding domain superfamily/Winged helix DNA-binding domain"/>
    <property type="match status" value="1"/>
</dbReference>
<dbReference type="PANTHER" id="PTHR30537">
    <property type="entry name" value="HTH-TYPE TRANSCRIPTIONAL REGULATOR"/>
    <property type="match status" value="1"/>
</dbReference>
<evidence type="ECO:0000256" key="2">
    <source>
        <dbReference type="ARBA" id="ARBA00023015"/>
    </source>
</evidence>
<dbReference type="EMBL" id="JACHLK010000004">
    <property type="protein sequence ID" value="MBB6559786.1"/>
    <property type="molecule type" value="Genomic_DNA"/>
</dbReference>
<proteinExistence type="inferred from homology"/>
<dbReference type="InterPro" id="IPR036388">
    <property type="entry name" value="WH-like_DNA-bd_sf"/>
</dbReference>
<dbReference type="SUPFAM" id="SSF46785">
    <property type="entry name" value="Winged helix' DNA-binding domain"/>
    <property type="match status" value="1"/>
</dbReference>
<evidence type="ECO:0000256" key="4">
    <source>
        <dbReference type="ARBA" id="ARBA00023163"/>
    </source>
</evidence>
<evidence type="ECO:0000313" key="7">
    <source>
        <dbReference type="Proteomes" id="UP000575083"/>
    </source>
</evidence>
<evidence type="ECO:0000259" key="5">
    <source>
        <dbReference type="PROSITE" id="PS50931"/>
    </source>
</evidence>
<comment type="caution">
    <text evidence="6">The sequence shown here is derived from an EMBL/GenBank/DDBJ whole genome shotgun (WGS) entry which is preliminary data.</text>
</comment>
<dbReference type="Proteomes" id="UP000575083">
    <property type="component" value="Unassembled WGS sequence"/>
</dbReference>
<dbReference type="GO" id="GO:0006351">
    <property type="term" value="P:DNA-templated transcription"/>
    <property type="evidence" value="ECO:0007669"/>
    <property type="project" value="TreeGrafter"/>
</dbReference>
<evidence type="ECO:0000256" key="1">
    <source>
        <dbReference type="ARBA" id="ARBA00009437"/>
    </source>
</evidence>
<keyword evidence="7" id="KW-1185">Reference proteome</keyword>
<dbReference type="PROSITE" id="PS50931">
    <property type="entry name" value="HTH_LYSR"/>
    <property type="match status" value="1"/>
</dbReference>
<dbReference type="InterPro" id="IPR058163">
    <property type="entry name" value="LysR-type_TF_proteobact-type"/>
</dbReference>
<accession>A0A7X0U939</accession>
<comment type="similarity">
    <text evidence="1">Belongs to the LysR transcriptional regulatory family.</text>
</comment>
<dbReference type="GO" id="GO:0043565">
    <property type="term" value="F:sequence-specific DNA binding"/>
    <property type="evidence" value="ECO:0007669"/>
    <property type="project" value="TreeGrafter"/>
</dbReference>
<dbReference type="RefSeq" id="WP_184857205.1">
    <property type="nucleotide sequence ID" value="NZ_JACHLK010000004.1"/>
</dbReference>
<feature type="domain" description="HTH lysR-type" evidence="5">
    <location>
        <begin position="8"/>
        <end position="61"/>
    </location>
</feature>